<dbReference type="Ensembl" id="ENSPNYT00000032063.1">
    <property type="protein sequence ID" value="ENSPNYP00000031311.1"/>
    <property type="gene ID" value="ENSPNYG00000023606.1"/>
</dbReference>
<dbReference type="GeneTree" id="ENSGT00940000162996"/>
<evidence type="ECO:0000256" key="1">
    <source>
        <dbReference type="SAM" id="SignalP"/>
    </source>
</evidence>
<dbReference type="STRING" id="303518.ENSPNYP00000031311"/>
<keyword evidence="1" id="KW-0732">Signal</keyword>
<accession>A0A3B4HC60</accession>
<dbReference type="InterPro" id="IPR050473">
    <property type="entry name" value="A2M/Complement_sys"/>
</dbReference>
<name>A0A3B4HC60_9CICH</name>
<dbReference type="PANTHER" id="PTHR11412:SF150">
    <property type="entry name" value="ALPHA-2-MACROGLOBULIN-RELATED"/>
    <property type="match status" value="1"/>
</dbReference>
<dbReference type="PANTHER" id="PTHR11412">
    <property type="entry name" value="MACROGLOBULIN / COMPLEMENT"/>
    <property type="match status" value="1"/>
</dbReference>
<protein>
    <submittedName>
        <fullName evidence="2">Si:dkey-52d15.2</fullName>
    </submittedName>
</protein>
<dbReference type="AlphaFoldDB" id="A0A3B4HC60"/>
<feature type="signal peptide" evidence="1">
    <location>
        <begin position="1"/>
        <end position="27"/>
    </location>
</feature>
<sequence>MCGNNTNTTISDHAYCLTLLLISLARSSVCVCRQYLVAIPAVIEAGAETKFCASLLQPSETVVMTVTLMSREENTTLLTHTSNEDFHTCTQFKVSSPRWVLIHLVISNFKKDLRKVMIKAYKARTFIQTDKPLYLPGQTGKSELMTHQS</sequence>
<evidence type="ECO:0000313" key="2">
    <source>
        <dbReference type="Ensembl" id="ENSPNYP00000031311.1"/>
    </source>
</evidence>
<feature type="chain" id="PRO_5017227171" evidence="1">
    <location>
        <begin position="28"/>
        <end position="149"/>
    </location>
</feature>
<reference evidence="2" key="1">
    <citation type="submission" date="2023-09" db="UniProtKB">
        <authorList>
            <consortium name="Ensembl"/>
        </authorList>
    </citation>
    <scope>IDENTIFICATION</scope>
</reference>
<proteinExistence type="predicted"/>
<organism evidence="2">
    <name type="scientific">Pundamilia nyererei</name>
    <dbReference type="NCBI Taxonomy" id="303518"/>
    <lineage>
        <taxon>Eukaryota</taxon>
        <taxon>Metazoa</taxon>
        <taxon>Chordata</taxon>
        <taxon>Craniata</taxon>
        <taxon>Vertebrata</taxon>
        <taxon>Euteleostomi</taxon>
        <taxon>Actinopterygii</taxon>
        <taxon>Neopterygii</taxon>
        <taxon>Teleostei</taxon>
        <taxon>Neoteleostei</taxon>
        <taxon>Acanthomorphata</taxon>
        <taxon>Ovalentaria</taxon>
        <taxon>Cichlomorphae</taxon>
        <taxon>Cichliformes</taxon>
        <taxon>Cichlidae</taxon>
        <taxon>African cichlids</taxon>
        <taxon>Pseudocrenilabrinae</taxon>
        <taxon>Haplochromini</taxon>
        <taxon>Pundamilia</taxon>
    </lineage>
</organism>
<dbReference type="Gene3D" id="2.60.40.1930">
    <property type="match status" value="2"/>
</dbReference>